<evidence type="ECO:0000259" key="4">
    <source>
        <dbReference type="Pfam" id="PF02698"/>
    </source>
</evidence>
<sequence length="383" mass="41767">MKEDEARYTIENAIFVRRIIESLGEVERVIVVTNEFHLRRSLLIFLTVFEEVNGCRVEGKGAEDGEHLERDTGIGLGVWLEQESKQLALLRSENGSNVGNLLSQRIKAHGNICLAAKHENMGALKSWREIGGEGEEVDSQTMRGGAGALHYAVLYGMKEAVKWLVEAGGDVNKRNEWGATPVHFLSAMVAGERRDRIAEILEKAGADMGIKGRSALWGGKEKEAGEVQGFGLGHQKLQLLGSVLAFGDVIYSQLIEAAREGDVGGVKVWIEDNPEMSVDGPESYGGTTALAHTSSGGCAQVVELLLERGADVRLPKSPKSNSFHYAAFKIHRNVFRILKRAKGSEEALLSRGESELWGSLGCVGVKELALFVAKEAEEFARNI</sequence>
<dbReference type="EMBL" id="BLQM01000001">
    <property type="protein sequence ID" value="GMH47460.1"/>
    <property type="molecule type" value="Genomic_DNA"/>
</dbReference>
<gene>
    <name evidence="5" type="ORF">TL16_g00071</name>
</gene>
<feature type="repeat" description="ANK" evidence="3">
    <location>
        <begin position="285"/>
        <end position="317"/>
    </location>
</feature>
<dbReference type="Proteomes" id="UP001162640">
    <property type="component" value="Unassembled WGS sequence"/>
</dbReference>
<dbReference type="PROSITE" id="PS50297">
    <property type="entry name" value="ANK_REP_REGION"/>
    <property type="match status" value="2"/>
</dbReference>
<name>A0A9W6ZBL6_9STRA</name>
<dbReference type="AlphaFoldDB" id="A0A9W6ZBL6"/>
<dbReference type="InterPro" id="IPR002110">
    <property type="entry name" value="Ankyrin_rpt"/>
</dbReference>
<dbReference type="PROSITE" id="PS50088">
    <property type="entry name" value="ANK_REPEAT"/>
    <property type="match status" value="2"/>
</dbReference>
<dbReference type="SMART" id="SM00248">
    <property type="entry name" value="ANK"/>
    <property type="match status" value="4"/>
</dbReference>
<reference evidence="6" key="1">
    <citation type="journal article" date="2023" name="Commun. Biol.">
        <title>Genome analysis of Parmales, the sister group of diatoms, reveals the evolutionary specialization of diatoms from phago-mixotrophs to photoautotrophs.</title>
        <authorList>
            <person name="Ban H."/>
            <person name="Sato S."/>
            <person name="Yoshikawa S."/>
            <person name="Yamada K."/>
            <person name="Nakamura Y."/>
            <person name="Ichinomiya M."/>
            <person name="Sato N."/>
            <person name="Blanc-Mathieu R."/>
            <person name="Endo H."/>
            <person name="Kuwata A."/>
            <person name="Ogata H."/>
        </authorList>
    </citation>
    <scope>NUCLEOTIDE SEQUENCE [LARGE SCALE GENOMIC DNA]</scope>
</reference>
<dbReference type="GO" id="GO:0004842">
    <property type="term" value="F:ubiquitin-protein transferase activity"/>
    <property type="evidence" value="ECO:0007669"/>
    <property type="project" value="TreeGrafter"/>
</dbReference>
<evidence type="ECO:0000256" key="3">
    <source>
        <dbReference type="PROSITE-ProRule" id="PRU00023"/>
    </source>
</evidence>
<feature type="repeat" description="ANK" evidence="3">
    <location>
        <begin position="144"/>
        <end position="176"/>
    </location>
</feature>
<comment type="caution">
    <text evidence="5">The sequence shown here is derived from an EMBL/GenBank/DDBJ whole genome shotgun (WGS) entry which is preliminary data.</text>
</comment>
<evidence type="ECO:0000256" key="2">
    <source>
        <dbReference type="ARBA" id="ARBA00023043"/>
    </source>
</evidence>
<accession>A0A9W6ZBL6</accession>
<keyword evidence="2 3" id="KW-0040">ANK repeat</keyword>
<dbReference type="Pfam" id="PF13637">
    <property type="entry name" value="Ank_4"/>
    <property type="match status" value="1"/>
</dbReference>
<dbReference type="GO" id="GO:0085020">
    <property type="term" value="P:protein K6-linked ubiquitination"/>
    <property type="evidence" value="ECO:0007669"/>
    <property type="project" value="TreeGrafter"/>
</dbReference>
<dbReference type="Gene3D" id="1.25.40.20">
    <property type="entry name" value="Ankyrin repeat-containing domain"/>
    <property type="match status" value="2"/>
</dbReference>
<dbReference type="Pfam" id="PF02698">
    <property type="entry name" value="DUF218"/>
    <property type="match status" value="1"/>
</dbReference>
<dbReference type="InterPro" id="IPR036770">
    <property type="entry name" value="Ankyrin_rpt-contain_sf"/>
</dbReference>
<dbReference type="Gene3D" id="3.40.50.620">
    <property type="entry name" value="HUPs"/>
    <property type="match status" value="1"/>
</dbReference>
<keyword evidence="1" id="KW-0677">Repeat</keyword>
<dbReference type="PANTHER" id="PTHR24171">
    <property type="entry name" value="ANKYRIN REPEAT DOMAIN-CONTAINING PROTEIN 39-RELATED"/>
    <property type="match status" value="1"/>
</dbReference>
<evidence type="ECO:0000256" key="1">
    <source>
        <dbReference type="ARBA" id="ARBA00022737"/>
    </source>
</evidence>
<proteinExistence type="predicted"/>
<organism evidence="5 6">
    <name type="scientific">Triparma laevis f. inornata</name>
    <dbReference type="NCBI Taxonomy" id="1714386"/>
    <lineage>
        <taxon>Eukaryota</taxon>
        <taxon>Sar</taxon>
        <taxon>Stramenopiles</taxon>
        <taxon>Ochrophyta</taxon>
        <taxon>Bolidophyceae</taxon>
        <taxon>Parmales</taxon>
        <taxon>Triparmaceae</taxon>
        <taxon>Triparma</taxon>
    </lineage>
</organism>
<feature type="domain" description="DUF218" evidence="4">
    <location>
        <begin position="2"/>
        <end position="47"/>
    </location>
</feature>
<protein>
    <recommendedName>
        <fullName evidence="4">DUF218 domain-containing protein</fullName>
    </recommendedName>
</protein>
<evidence type="ECO:0000313" key="6">
    <source>
        <dbReference type="Proteomes" id="UP001162640"/>
    </source>
</evidence>
<dbReference type="SUPFAM" id="SSF48403">
    <property type="entry name" value="Ankyrin repeat"/>
    <property type="match status" value="1"/>
</dbReference>
<dbReference type="InterPro" id="IPR014729">
    <property type="entry name" value="Rossmann-like_a/b/a_fold"/>
</dbReference>
<dbReference type="InterPro" id="IPR003848">
    <property type="entry name" value="DUF218"/>
</dbReference>
<evidence type="ECO:0000313" key="5">
    <source>
        <dbReference type="EMBL" id="GMH47460.1"/>
    </source>
</evidence>
<dbReference type="PANTHER" id="PTHR24171:SF8">
    <property type="entry name" value="BRCA1-ASSOCIATED RING DOMAIN PROTEIN 1"/>
    <property type="match status" value="1"/>
</dbReference>